<evidence type="ECO:0000313" key="2">
    <source>
        <dbReference type="Proteomes" id="UP000606974"/>
    </source>
</evidence>
<keyword evidence="2" id="KW-1185">Reference proteome</keyword>
<reference evidence="1" key="1">
    <citation type="submission" date="2020-02" db="EMBL/GenBank/DDBJ databases">
        <authorList>
            <person name="Palmer J.M."/>
        </authorList>
    </citation>
    <scope>NUCLEOTIDE SEQUENCE</scope>
    <source>
        <strain evidence="1">EPUS1.4</strain>
        <tissue evidence="1">Thallus</tissue>
    </source>
</reference>
<gene>
    <name evidence="1" type="ORF">GJ744_006891</name>
</gene>
<proteinExistence type="predicted"/>
<dbReference type="Proteomes" id="UP000606974">
    <property type="component" value="Unassembled WGS sequence"/>
</dbReference>
<comment type="caution">
    <text evidence="1">The sequence shown here is derived from an EMBL/GenBank/DDBJ whole genome shotgun (WGS) entry which is preliminary data.</text>
</comment>
<dbReference type="EMBL" id="JAACFV010000319">
    <property type="protein sequence ID" value="KAF7502147.1"/>
    <property type="molecule type" value="Genomic_DNA"/>
</dbReference>
<name>A0A8H7A7N8_9EURO</name>
<protein>
    <submittedName>
        <fullName evidence="1">Uncharacterized protein</fullName>
    </submittedName>
</protein>
<organism evidence="1 2">
    <name type="scientific">Endocarpon pusillum</name>
    <dbReference type="NCBI Taxonomy" id="364733"/>
    <lineage>
        <taxon>Eukaryota</taxon>
        <taxon>Fungi</taxon>
        <taxon>Dikarya</taxon>
        <taxon>Ascomycota</taxon>
        <taxon>Pezizomycotina</taxon>
        <taxon>Eurotiomycetes</taxon>
        <taxon>Chaetothyriomycetidae</taxon>
        <taxon>Verrucariales</taxon>
        <taxon>Verrucariaceae</taxon>
        <taxon>Endocarpon</taxon>
    </lineage>
</organism>
<dbReference type="AlphaFoldDB" id="A0A8H7A7N8"/>
<accession>A0A8H7A7N8</accession>
<sequence>MDGCASIYLSLYIPLRLPSRDRTVLHQKYWNNPAFLPHQHFPLFLYKLLLYARYLLESYKNQLNSD</sequence>
<evidence type="ECO:0000313" key="1">
    <source>
        <dbReference type="EMBL" id="KAF7502147.1"/>
    </source>
</evidence>